<dbReference type="Gene3D" id="3.30.70.1090">
    <property type="entry name" value="Dimeric alpha+beta barrel"/>
    <property type="match status" value="1"/>
</dbReference>
<dbReference type="InterPro" id="IPR006765">
    <property type="entry name" value="Polyketide_synth_cyclase"/>
</dbReference>
<evidence type="ECO:0000313" key="1">
    <source>
        <dbReference type="EMBL" id="TQM00870.1"/>
    </source>
</evidence>
<organism evidence="1 2">
    <name type="scientific">Actinoallomurus bryophytorum</name>
    <dbReference type="NCBI Taxonomy" id="1490222"/>
    <lineage>
        <taxon>Bacteria</taxon>
        <taxon>Bacillati</taxon>
        <taxon>Actinomycetota</taxon>
        <taxon>Actinomycetes</taxon>
        <taxon>Streptosporangiales</taxon>
        <taxon>Thermomonosporaceae</taxon>
        <taxon>Actinoallomurus</taxon>
    </lineage>
</organism>
<dbReference type="GO" id="GO:0030639">
    <property type="term" value="P:polyketide biosynthetic process"/>
    <property type="evidence" value="ECO:0007669"/>
    <property type="project" value="InterPro"/>
</dbReference>
<dbReference type="AlphaFoldDB" id="A0A543CUS9"/>
<dbReference type="Pfam" id="PF04673">
    <property type="entry name" value="Cyclase_polyket"/>
    <property type="match status" value="1"/>
</dbReference>
<name>A0A543CUS9_9ACTN</name>
<dbReference type="InterPro" id="IPR038474">
    <property type="entry name" value="Polyketide_synth_cyclase_sf"/>
</dbReference>
<reference evidence="1 2" key="1">
    <citation type="submission" date="2019-06" db="EMBL/GenBank/DDBJ databases">
        <title>Sequencing the genomes of 1000 actinobacteria strains.</title>
        <authorList>
            <person name="Klenk H.-P."/>
        </authorList>
    </citation>
    <scope>NUCLEOTIDE SEQUENCE [LARGE SCALE GENOMIC DNA]</scope>
    <source>
        <strain evidence="1 2">DSM 102200</strain>
    </source>
</reference>
<comment type="caution">
    <text evidence="1">The sequence shown here is derived from an EMBL/GenBank/DDBJ whole genome shotgun (WGS) entry which is preliminary data.</text>
</comment>
<accession>A0A543CUS9</accession>
<dbReference type="OrthoDB" id="4147507at2"/>
<dbReference type="RefSeq" id="WP_141960755.1">
    <property type="nucleotide sequence ID" value="NZ_VFOZ01000001.1"/>
</dbReference>
<keyword evidence="2" id="KW-1185">Reference proteome</keyword>
<evidence type="ECO:0000313" key="2">
    <source>
        <dbReference type="Proteomes" id="UP000316096"/>
    </source>
</evidence>
<dbReference type="SUPFAM" id="SSF54909">
    <property type="entry name" value="Dimeric alpha+beta barrel"/>
    <property type="match status" value="1"/>
</dbReference>
<gene>
    <name evidence="1" type="ORF">FB559_6594</name>
</gene>
<dbReference type="InterPro" id="IPR011008">
    <property type="entry name" value="Dimeric_a/b-barrel"/>
</dbReference>
<protein>
    <submittedName>
        <fullName evidence="1">Cyclase</fullName>
    </submittedName>
</protein>
<proteinExistence type="predicted"/>
<dbReference type="EMBL" id="VFOZ01000001">
    <property type="protein sequence ID" value="TQM00870.1"/>
    <property type="molecule type" value="Genomic_DNA"/>
</dbReference>
<dbReference type="Proteomes" id="UP000316096">
    <property type="component" value="Unassembled WGS sequence"/>
</dbReference>
<sequence>MYRSLIVAKIVPGTEHEVAEIWTESDRTELPRVAKIRHRSLYSLGNLYVHLLESAEPPPATLNTARKEPEFARISKRLEPFISPYLPTWRSPQDAVASCFYSWEPEE</sequence>